<keyword evidence="4" id="KW-1185">Reference proteome</keyword>
<name>A0A4Z2GUQ6_9TELE</name>
<evidence type="ECO:0000313" key="4">
    <source>
        <dbReference type="Proteomes" id="UP000314294"/>
    </source>
</evidence>
<dbReference type="EMBL" id="SRLO01000428">
    <property type="protein sequence ID" value="TNN56462.1"/>
    <property type="molecule type" value="Genomic_DNA"/>
</dbReference>
<evidence type="ECO:0008006" key="5">
    <source>
        <dbReference type="Google" id="ProtNLM"/>
    </source>
</evidence>
<sequence>MRSSSLCGGFFLVLFRFQKVGLHLLHKYTEEREAGWGRRWRPYLTESERRKASQTSCVSSSIWTRMETSRPAGGWAGGRRPGSRVDTPKLSGAPSLCPAAVGLSAGSTMAATARGSGAAGASVHV</sequence>
<evidence type="ECO:0000256" key="1">
    <source>
        <dbReference type="SAM" id="MobiDB-lite"/>
    </source>
</evidence>
<feature type="chain" id="PRO_5021446983" description="Secreted protein" evidence="2">
    <location>
        <begin position="23"/>
        <end position="125"/>
    </location>
</feature>
<feature type="region of interest" description="Disordered" evidence="1">
    <location>
        <begin position="64"/>
        <end position="94"/>
    </location>
</feature>
<dbReference type="Proteomes" id="UP000314294">
    <property type="component" value="Unassembled WGS sequence"/>
</dbReference>
<protein>
    <recommendedName>
        <fullName evidence="5">Secreted protein</fullName>
    </recommendedName>
</protein>
<evidence type="ECO:0000256" key="2">
    <source>
        <dbReference type="SAM" id="SignalP"/>
    </source>
</evidence>
<reference evidence="3 4" key="1">
    <citation type="submission" date="2019-03" db="EMBL/GenBank/DDBJ databases">
        <title>First draft genome of Liparis tanakae, snailfish: a comprehensive survey of snailfish specific genes.</title>
        <authorList>
            <person name="Kim W."/>
            <person name="Song I."/>
            <person name="Jeong J.-H."/>
            <person name="Kim D."/>
            <person name="Kim S."/>
            <person name="Ryu S."/>
            <person name="Song J.Y."/>
            <person name="Lee S.K."/>
        </authorList>
    </citation>
    <scope>NUCLEOTIDE SEQUENCE [LARGE SCALE GENOMIC DNA]</scope>
    <source>
        <tissue evidence="3">Muscle</tissue>
    </source>
</reference>
<organism evidence="3 4">
    <name type="scientific">Liparis tanakae</name>
    <name type="common">Tanaka's snailfish</name>
    <dbReference type="NCBI Taxonomy" id="230148"/>
    <lineage>
        <taxon>Eukaryota</taxon>
        <taxon>Metazoa</taxon>
        <taxon>Chordata</taxon>
        <taxon>Craniata</taxon>
        <taxon>Vertebrata</taxon>
        <taxon>Euteleostomi</taxon>
        <taxon>Actinopterygii</taxon>
        <taxon>Neopterygii</taxon>
        <taxon>Teleostei</taxon>
        <taxon>Neoteleostei</taxon>
        <taxon>Acanthomorphata</taxon>
        <taxon>Eupercaria</taxon>
        <taxon>Perciformes</taxon>
        <taxon>Cottioidei</taxon>
        <taxon>Cottales</taxon>
        <taxon>Liparidae</taxon>
        <taxon>Liparis</taxon>
    </lineage>
</organism>
<evidence type="ECO:0000313" key="3">
    <source>
        <dbReference type="EMBL" id="TNN56462.1"/>
    </source>
</evidence>
<comment type="caution">
    <text evidence="3">The sequence shown here is derived from an EMBL/GenBank/DDBJ whole genome shotgun (WGS) entry which is preliminary data.</text>
</comment>
<keyword evidence="2" id="KW-0732">Signal</keyword>
<feature type="signal peptide" evidence="2">
    <location>
        <begin position="1"/>
        <end position="22"/>
    </location>
</feature>
<accession>A0A4Z2GUQ6</accession>
<dbReference type="AlphaFoldDB" id="A0A4Z2GUQ6"/>
<gene>
    <name evidence="3" type="ORF">EYF80_033332</name>
</gene>
<proteinExistence type="predicted"/>